<evidence type="ECO:0000313" key="1">
    <source>
        <dbReference type="EMBL" id="MFJ2288499.1"/>
    </source>
</evidence>
<gene>
    <name evidence="1" type="ORF">ACIOUF_19410</name>
</gene>
<evidence type="ECO:0000313" key="2">
    <source>
        <dbReference type="Proteomes" id="UP001617296"/>
    </source>
</evidence>
<dbReference type="EMBL" id="JBIUVY010000037">
    <property type="protein sequence ID" value="MFJ2288499.1"/>
    <property type="molecule type" value="Genomic_DNA"/>
</dbReference>
<dbReference type="Proteomes" id="UP001617296">
    <property type="component" value="Unassembled WGS sequence"/>
</dbReference>
<organism evidence="1 2">
    <name type="scientific">Pseudomonas iridis</name>
    <dbReference type="NCBI Taxonomy" id="2710587"/>
    <lineage>
        <taxon>Bacteria</taxon>
        <taxon>Pseudomonadati</taxon>
        <taxon>Pseudomonadota</taxon>
        <taxon>Gammaproteobacteria</taxon>
        <taxon>Pseudomonadales</taxon>
        <taxon>Pseudomonadaceae</taxon>
        <taxon>Pseudomonas</taxon>
    </lineage>
</organism>
<name>A0ABW8DMS3_9PSED</name>
<protein>
    <submittedName>
        <fullName evidence="1">Uncharacterized protein</fullName>
    </submittedName>
</protein>
<proteinExistence type="predicted"/>
<sequence>MKAPSKLFLFLFLVGAPIFVWLYIKLGAAAAAEVYSTKWNESKTCYINSYIPRYSSFGVAGKVVKLFTSEAFFRVYNKKGELLRSSEWLLWQSEFTTDERSQWINGHAIYPTSSGYEGWNITACAPLDGGEE</sequence>
<comment type="caution">
    <text evidence="1">The sequence shown here is derived from an EMBL/GenBank/DDBJ whole genome shotgun (WGS) entry which is preliminary data.</text>
</comment>
<reference evidence="1 2" key="1">
    <citation type="submission" date="2024-10" db="EMBL/GenBank/DDBJ databases">
        <title>The Natural Products Discovery Center: Release of the First 8490 Sequenced Strains for Exploring Actinobacteria Biosynthetic Diversity.</title>
        <authorList>
            <person name="Kalkreuter E."/>
            <person name="Kautsar S.A."/>
            <person name="Yang D."/>
            <person name="Bader C.D."/>
            <person name="Teijaro C.N."/>
            <person name="Fluegel L."/>
            <person name="Davis C.M."/>
            <person name="Simpson J.R."/>
            <person name="Lauterbach L."/>
            <person name="Steele A.D."/>
            <person name="Gui C."/>
            <person name="Meng S."/>
            <person name="Li G."/>
            <person name="Viehrig K."/>
            <person name="Ye F."/>
            <person name="Su P."/>
            <person name="Kiefer A.F."/>
            <person name="Nichols A."/>
            <person name="Cepeda A.J."/>
            <person name="Yan W."/>
            <person name="Fan B."/>
            <person name="Jiang Y."/>
            <person name="Adhikari A."/>
            <person name="Zheng C.-J."/>
            <person name="Schuster L."/>
            <person name="Cowan T.M."/>
            <person name="Smanski M.J."/>
            <person name="Chevrette M.G."/>
            <person name="De Carvalho L.P.S."/>
            <person name="Shen B."/>
        </authorList>
    </citation>
    <scope>NUCLEOTIDE SEQUENCE [LARGE SCALE GENOMIC DNA]</scope>
    <source>
        <strain evidence="1 2">NPDC087689</strain>
    </source>
</reference>
<keyword evidence="2" id="KW-1185">Reference proteome</keyword>
<dbReference type="RefSeq" id="WP_234451686.1">
    <property type="nucleotide sequence ID" value="NZ_JBIUVY010000037.1"/>
</dbReference>
<accession>A0ABW8DMS3</accession>